<evidence type="ECO:0000313" key="6">
    <source>
        <dbReference type="Proteomes" id="UP000238479"/>
    </source>
</evidence>
<dbReference type="Gene3D" id="2.60.120.330">
    <property type="entry name" value="B-lactam Antibiotic, Isopenicillin N Synthase, Chain"/>
    <property type="match status" value="1"/>
</dbReference>
<reference evidence="5 6" key="1">
    <citation type="journal article" date="2018" name="Nat. Genet.">
        <title>The Rosa genome provides new insights in the design of modern roses.</title>
        <authorList>
            <person name="Bendahmane M."/>
        </authorList>
    </citation>
    <scope>NUCLEOTIDE SEQUENCE [LARGE SCALE GENOMIC DNA]</scope>
    <source>
        <strain evidence="6">cv. Old Blush</strain>
    </source>
</reference>
<proteinExistence type="predicted"/>
<evidence type="ECO:0000313" key="5">
    <source>
        <dbReference type="EMBL" id="PRQ40532.1"/>
    </source>
</evidence>
<feature type="domain" description="Non-haem dioxygenase N-terminal" evidence="4">
    <location>
        <begin position="5"/>
        <end position="68"/>
    </location>
</feature>
<keyword evidence="3" id="KW-0408">Iron</keyword>
<protein>
    <submittedName>
        <fullName evidence="5">Putative non-heme dioxygenase domain, isopenicillin N synthase</fullName>
    </submittedName>
</protein>
<sequence>MHADSALRAEVIEKIRHACEKWGFFQVVNHGIPVNVLDGVIRGMREFNEQDGELKKELYTRTPGKKVYYLSNHDCTRLHQLTGETHLPVLWFLIHPNRPEELQSVCR</sequence>
<organism evidence="5 6">
    <name type="scientific">Rosa chinensis</name>
    <name type="common">China rose</name>
    <dbReference type="NCBI Taxonomy" id="74649"/>
    <lineage>
        <taxon>Eukaryota</taxon>
        <taxon>Viridiplantae</taxon>
        <taxon>Streptophyta</taxon>
        <taxon>Embryophyta</taxon>
        <taxon>Tracheophyta</taxon>
        <taxon>Spermatophyta</taxon>
        <taxon>Magnoliopsida</taxon>
        <taxon>eudicotyledons</taxon>
        <taxon>Gunneridae</taxon>
        <taxon>Pentapetalae</taxon>
        <taxon>rosids</taxon>
        <taxon>fabids</taxon>
        <taxon>Rosales</taxon>
        <taxon>Rosaceae</taxon>
        <taxon>Rosoideae</taxon>
        <taxon>Rosoideae incertae sedis</taxon>
        <taxon>Rosa</taxon>
    </lineage>
</organism>
<dbReference type="STRING" id="74649.A0A2P6R270"/>
<evidence type="ECO:0000259" key="4">
    <source>
        <dbReference type="Pfam" id="PF14226"/>
    </source>
</evidence>
<dbReference type="AlphaFoldDB" id="A0A2P6R270"/>
<dbReference type="OrthoDB" id="1194397at2759"/>
<dbReference type="Pfam" id="PF14226">
    <property type="entry name" value="DIOX_N"/>
    <property type="match status" value="1"/>
</dbReference>
<comment type="caution">
    <text evidence="5">The sequence shown here is derived from an EMBL/GenBank/DDBJ whole genome shotgun (WGS) entry which is preliminary data.</text>
</comment>
<evidence type="ECO:0000256" key="1">
    <source>
        <dbReference type="ARBA" id="ARBA00022723"/>
    </source>
</evidence>
<dbReference type="PANTHER" id="PTHR10209">
    <property type="entry name" value="OXIDOREDUCTASE, 2OG-FE II OXYGENASE FAMILY PROTEIN"/>
    <property type="match status" value="1"/>
</dbReference>
<dbReference type="InterPro" id="IPR027443">
    <property type="entry name" value="IPNS-like_sf"/>
</dbReference>
<accession>A0A2P6R270</accession>
<keyword evidence="2" id="KW-0560">Oxidoreductase</keyword>
<name>A0A2P6R270_ROSCH</name>
<keyword evidence="5" id="KW-0223">Dioxygenase</keyword>
<dbReference type="EMBL" id="PDCK01000042">
    <property type="protein sequence ID" value="PRQ40532.1"/>
    <property type="molecule type" value="Genomic_DNA"/>
</dbReference>
<dbReference type="InterPro" id="IPR026992">
    <property type="entry name" value="DIOX_N"/>
</dbReference>
<dbReference type="GO" id="GO:0051213">
    <property type="term" value="F:dioxygenase activity"/>
    <property type="evidence" value="ECO:0007669"/>
    <property type="project" value="UniProtKB-KW"/>
</dbReference>
<keyword evidence="1" id="KW-0479">Metal-binding</keyword>
<keyword evidence="6" id="KW-1185">Reference proteome</keyword>
<gene>
    <name evidence="5" type="ORF">RchiOBHm_Chr4g0437051</name>
</gene>
<dbReference type="Proteomes" id="UP000238479">
    <property type="component" value="Chromosome 4"/>
</dbReference>
<dbReference type="SUPFAM" id="SSF51197">
    <property type="entry name" value="Clavaminate synthase-like"/>
    <property type="match status" value="1"/>
</dbReference>
<evidence type="ECO:0000256" key="2">
    <source>
        <dbReference type="ARBA" id="ARBA00023002"/>
    </source>
</evidence>
<dbReference type="GO" id="GO:0046872">
    <property type="term" value="F:metal ion binding"/>
    <property type="evidence" value="ECO:0007669"/>
    <property type="project" value="UniProtKB-KW"/>
</dbReference>
<dbReference type="Gramene" id="PRQ40532">
    <property type="protein sequence ID" value="PRQ40532"/>
    <property type="gene ID" value="RchiOBHm_Chr4g0437051"/>
</dbReference>
<evidence type="ECO:0000256" key="3">
    <source>
        <dbReference type="ARBA" id="ARBA00023004"/>
    </source>
</evidence>
<dbReference type="PANTHER" id="PTHR10209:SF884">
    <property type="entry name" value="1-AMINOCYCLOPROPANE-1-CARBOXYLATE OXIDASE HOMOLOG 1-LIKE"/>
    <property type="match status" value="1"/>
</dbReference>